<comment type="caution">
    <text evidence="1">The sequence shown here is derived from an EMBL/GenBank/DDBJ whole genome shotgun (WGS) entry which is preliminary data.</text>
</comment>
<dbReference type="RefSeq" id="XP_018150160.1">
    <property type="nucleotide sequence ID" value="XM_018293164.1"/>
</dbReference>
<keyword evidence="2" id="KW-1185">Reference proteome</keyword>
<evidence type="ECO:0000313" key="1">
    <source>
        <dbReference type="EMBL" id="OAQ74077.1"/>
    </source>
</evidence>
<dbReference type="GeneID" id="28857158"/>
<reference evidence="1 2" key="1">
    <citation type="journal article" date="2016" name="PLoS Pathog.">
        <title>Biosynthesis of antibiotic leucinostatins in bio-control fungus Purpureocillium lilacinum and their inhibition on phytophthora revealed by genome mining.</title>
        <authorList>
            <person name="Wang G."/>
            <person name="Liu Z."/>
            <person name="Lin R."/>
            <person name="Li E."/>
            <person name="Mao Z."/>
            <person name="Ling J."/>
            <person name="Yang Y."/>
            <person name="Yin W.B."/>
            <person name="Xie B."/>
        </authorList>
    </citation>
    <scope>NUCLEOTIDE SEQUENCE [LARGE SCALE GENOMIC DNA]</scope>
    <source>
        <strain evidence="1">170</strain>
    </source>
</reference>
<dbReference type="AlphaFoldDB" id="A0A179G8E8"/>
<dbReference type="EMBL" id="LSBJ02000001">
    <property type="protein sequence ID" value="OAQ74077.1"/>
    <property type="molecule type" value="Genomic_DNA"/>
</dbReference>
<dbReference type="KEGG" id="pchm:VFPPC_15411"/>
<dbReference type="Proteomes" id="UP000078397">
    <property type="component" value="Unassembled WGS sequence"/>
</dbReference>
<proteinExistence type="predicted"/>
<organism evidence="1 2">
    <name type="scientific">Pochonia chlamydosporia 170</name>
    <dbReference type="NCBI Taxonomy" id="1380566"/>
    <lineage>
        <taxon>Eukaryota</taxon>
        <taxon>Fungi</taxon>
        <taxon>Dikarya</taxon>
        <taxon>Ascomycota</taxon>
        <taxon>Pezizomycotina</taxon>
        <taxon>Sordariomycetes</taxon>
        <taxon>Hypocreomycetidae</taxon>
        <taxon>Hypocreales</taxon>
        <taxon>Clavicipitaceae</taxon>
        <taxon>Pochonia</taxon>
    </lineage>
</organism>
<gene>
    <name evidence="1" type="ORF">VFPPC_15411</name>
</gene>
<protein>
    <submittedName>
        <fullName evidence="1">Uncharacterized protein</fullName>
    </submittedName>
</protein>
<sequence>MSNTRTNHPAVRSTPDKIYRGAPALRQQTLPQSKGADKCGGQVCYSHGIIGGFTSIAVKPASLSLPDASVFRSLLENRSPCCAITCVRHVLHGIGSDCRHVRYSSDSGRISTGIVSWASSAQREICLRQWVQFGFGARLVTTPEPAVTPDTGHRYLHSTITDVGTRNSRYNVVG</sequence>
<name>A0A179G8E8_METCM</name>
<accession>A0A179G8E8</accession>
<evidence type="ECO:0000313" key="2">
    <source>
        <dbReference type="Proteomes" id="UP000078397"/>
    </source>
</evidence>